<protein>
    <submittedName>
        <fullName evidence="2">Uncharacterized protein</fullName>
    </submittedName>
</protein>
<proteinExistence type="predicted"/>
<accession>A0A6J4U2B3</accession>
<gene>
    <name evidence="2" type="ORF">AVDCRST_MAG73-1668</name>
</gene>
<feature type="non-terminal residue" evidence="2">
    <location>
        <position position="51"/>
    </location>
</feature>
<feature type="region of interest" description="Disordered" evidence="1">
    <location>
        <begin position="1"/>
        <end position="51"/>
    </location>
</feature>
<evidence type="ECO:0000256" key="1">
    <source>
        <dbReference type="SAM" id="MobiDB-lite"/>
    </source>
</evidence>
<dbReference type="EMBL" id="CADCWE010000100">
    <property type="protein sequence ID" value="CAA9538503.1"/>
    <property type="molecule type" value="Genomic_DNA"/>
</dbReference>
<reference evidence="2" key="1">
    <citation type="submission" date="2020-02" db="EMBL/GenBank/DDBJ databases">
        <authorList>
            <person name="Meier V. D."/>
        </authorList>
    </citation>
    <scope>NUCLEOTIDE SEQUENCE</scope>
    <source>
        <strain evidence="2">AVDCRST_MAG73</strain>
    </source>
</reference>
<name>A0A6J4U2B3_9BACT</name>
<evidence type="ECO:0000313" key="2">
    <source>
        <dbReference type="EMBL" id="CAA9538503.1"/>
    </source>
</evidence>
<dbReference type="AlphaFoldDB" id="A0A6J4U2B3"/>
<organism evidence="2">
    <name type="scientific">uncultured Thermomicrobiales bacterium</name>
    <dbReference type="NCBI Taxonomy" id="1645740"/>
    <lineage>
        <taxon>Bacteria</taxon>
        <taxon>Pseudomonadati</taxon>
        <taxon>Thermomicrobiota</taxon>
        <taxon>Thermomicrobia</taxon>
        <taxon>Thermomicrobiales</taxon>
        <taxon>environmental samples</taxon>
    </lineage>
</organism>
<feature type="non-terminal residue" evidence="2">
    <location>
        <position position="1"/>
    </location>
</feature>
<sequence length="51" mass="5329">CMACAPPSPRFAFPHGRPRSGYAARPTARKPCAPTSAPPPMAVPASRPQTL</sequence>